<feature type="binding site" evidence="14">
    <location>
        <position position="66"/>
    </location>
    <ligand>
        <name>Mg(2+)</name>
        <dbReference type="ChEBI" id="CHEBI:18420"/>
    </ligand>
</feature>
<keyword evidence="18" id="KW-1185">Reference proteome</keyword>
<dbReference type="PANTHER" id="PTHR20858">
    <property type="entry name" value="PHOSPHOMETHYLPYRIMIDINE KINASE"/>
    <property type="match status" value="1"/>
</dbReference>
<keyword evidence="6 17" id="KW-0418">Kinase</keyword>
<feature type="domain" description="Thiamine phosphate synthase/TenI" evidence="15">
    <location>
        <begin position="5"/>
        <end position="183"/>
    </location>
</feature>
<comment type="function">
    <text evidence="1 14">Condenses 4-methyl-5-(beta-hydroxyethyl)thiazole monophosphate (THZ-P) and 2-methyl-4-amino-5-hydroxymethyl pyrimidine pyrophosphate (HMP-PP) to form thiamine monophosphate (TMP).</text>
</comment>
<dbReference type="STRING" id="1122189.SAMN02745165_00985"/>
<dbReference type="NCBIfam" id="TIGR00097">
    <property type="entry name" value="HMP-P_kinase"/>
    <property type="match status" value="1"/>
</dbReference>
<keyword evidence="7" id="KW-0067">ATP-binding</keyword>
<dbReference type="NCBIfam" id="TIGR00693">
    <property type="entry name" value="thiE"/>
    <property type="match status" value="1"/>
</dbReference>
<evidence type="ECO:0000256" key="9">
    <source>
        <dbReference type="ARBA" id="ARBA00022977"/>
    </source>
</evidence>
<organism evidence="17 18">
    <name type="scientific">Malonomonas rubra DSM 5091</name>
    <dbReference type="NCBI Taxonomy" id="1122189"/>
    <lineage>
        <taxon>Bacteria</taxon>
        <taxon>Pseudomonadati</taxon>
        <taxon>Thermodesulfobacteriota</taxon>
        <taxon>Desulfuromonadia</taxon>
        <taxon>Desulfuromonadales</taxon>
        <taxon>Geopsychrobacteraceae</taxon>
        <taxon>Malonomonas</taxon>
    </lineage>
</organism>
<feature type="domain" description="Pyridoxamine kinase/Phosphomethylpyrimidine kinase" evidence="16">
    <location>
        <begin position="218"/>
        <end position="460"/>
    </location>
</feature>
<dbReference type="InterPro" id="IPR022998">
    <property type="entry name" value="ThiamineP_synth_TenI"/>
</dbReference>
<dbReference type="FunFam" id="3.20.20.70:FF:000096">
    <property type="entry name" value="Thiamine-phosphate synthase"/>
    <property type="match status" value="1"/>
</dbReference>
<comment type="similarity">
    <text evidence="14">Belongs to the thiamine-phosphate synthase family.</text>
</comment>
<keyword evidence="8 14" id="KW-0460">Magnesium</keyword>
<evidence type="ECO:0000256" key="11">
    <source>
        <dbReference type="ARBA" id="ARBA00047334"/>
    </source>
</evidence>
<evidence type="ECO:0000313" key="17">
    <source>
        <dbReference type="EMBL" id="SHI81872.1"/>
    </source>
</evidence>
<dbReference type="GO" id="GO:0000287">
    <property type="term" value="F:magnesium ion binding"/>
    <property type="evidence" value="ECO:0007669"/>
    <property type="project" value="UniProtKB-UniRule"/>
</dbReference>
<dbReference type="Proteomes" id="UP000184171">
    <property type="component" value="Unassembled WGS sequence"/>
</dbReference>
<comment type="pathway">
    <text evidence="2 14">Cofactor biosynthesis; thiamine diphosphate biosynthesis; thiamine phosphate from 4-amino-2-methyl-5-diphosphomethylpyrimidine and 4-methyl-5-(2-phosphoethyl)-thiazole: step 1/1.</text>
</comment>
<comment type="cofactor">
    <cofactor evidence="14">
        <name>Mg(2+)</name>
        <dbReference type="ChEBI" id="CHEBI:18420"/>
    </cofactor>
    <text evidence="14">Binds 1 Mg(2+) ion per subunit.</text>
</comment>
<keyword evidence="5" id="KW-0547">Nucleotide-binding</keyword>
<dbReference type="Gene3D" id="3.20.20.70">
    <property type="entry name" value="Aldolase class I"/>
    <property type="match status" value="1"/>
</dbReference>
<evidence type="ECO:0000256" key="2">
    <source>
        <dbReference type="ARBA" id="ARBA00005165"/>
    </source>
</evidence>
<feature type="binding site" evidence="14">
    <location>
        <position position="65"/>
    </location>
    <ligand>
        <name>4-amino-2-methyl-5-(diphosphooxymethyl)pyrimidine</name>
        <dbReference type="ChEBI" id="CHEBI:57841"/>
    </ligand>
</feature>
<name>A0A1M6E8T3_MALRU</name>
<protein>
    <recommendedName>
        <fullName evidence="14">Thiamine-phosphate synthase</fullName>
        <shortName evidence="14">TP synthase</shortName>
        <shortName evidence="14">TPS</shortName>
        <ecNumber evidence="14">2.5.1.3</ecNumber>
    </recommendedName>
    <alternativeName>
        <fullName evidence="14">Thiamine-phosphate pyrophosphorylase</fullName>
        <shortName evidence="14">TMP pyrophosphorylase</shortName>
        <shortName evidence="14">TMP-PPase</shortName>
    </alternativeName>
</protein>
<feature type="binding site" evidence="14">
    <location>
        <begin position="180"/>
        <end position="181"/>
    </location>
    <ligand>
        <name>2-[(2R,5Z)-2-carboxy-4-methylthiazol-5(2H)-ylidene]ethyl phosphate</name>
        <dbReference type="ChEBI" id="CHEBI:62899"/>
    </ligand>
</feature>
<dbReference type="GO" id="GO:0009228">
    <property type="term" value="P:thiamine biosynthetic process"/>
    <property type="evidence" value="ECO:0007669"/>
    <property type="project" value="UniProtKB-KW"/>
</dbReference>
<keyword evidence="9 14" id="KW-0784">Thiamine biosynthesis</keyword>
<dbReference type="Pfam" id="PF08543">
    <property type="entry name" value="Phos_pyr_kin"/>
    <property type="match status" value="1"/>
</dbReference>
<evidence type="ECO:0000259" key="15">
    <source>
        <dbReference type="Pfam" id="PF02581"/>
    </source>
</evidence>
<comment type="catalytic activity">
    <reaction evidence="13 14">
        <text>2-[(2R,5Z)-2-carboxy-4-methylthiazol-5(2H)-ylidene]ethyl phosphate + 4-amino-2-methyl-5-(diphosphooxymethyl)pyrimidine + 2 H(+) = thiamine phosphate + CO2 + diphosphate</text>
        <dbReference type="Rhea" id="RHEA:47844"/>
        <dbReference type="ChEBI" id="CHEBI:15378"/>
        <dbReference type="ChEBI" id="CHEBI:16526"/>
        <dbReference type="ChEBI" id="CHEBI:33019"/>
        <dbReference type="ChEBI" id="CHEBI:37575"/>
        <dbReference type="ChEBI" id="CHEBI:57841"/>
        <dbReference type="ChEBI" id="CHEBI:62899"/>
        <dbReference type="EC" id="2.5.1.3"/>
    </reaction>
</comment>
<feature type="binding site" evidence="14">
    <location>
        <position position="104"/>
    </location>
    <ligand>
        <name>4-amino-2-methyl-5-(diphosphooxymethyl)pyrimidine</name>
        <dbReference type="ChEBI" id="CHEBI:57841"/>
    </ligand>
</feature>
<evidence type="ECO:0000256" key="3">
    <source>
        <dbReference type="ARBA" id="ARBA00022679"/>
    </source>
</evidence>
<keyword evidence="4 14" id="KW-0479">Metal-binding</keyword>
<dbReference type="GO" id="GO:0005524">
    <property type="term" value="F:ATP binding"/>
    <property type="evidence" value="ECO:0007669"/>
    <property type="project" value="UniProtKB-KW"/>
</dbReference>
<evidence type="ECO:0000256" key="10">
    <source>
        <dbReference type="ARBA" id="ARBA00023268"/>
    </source>
</evidence>
<comment type="catalytic activity">
    <reaction evidence="11 14">
        <text>4-methyl-5-(2-phosphooxyethyl)-thiazole + 4-amino-2-methyl-5-(diphosphooxymethyl)pyrimidine + H(+) = thiamine phosphate + diphosphate</text>
        <dbReference type="Rhea" id="RHEA:22328"/>
        <dbReference type="ChEBI" id="CHEBI:15378"/>
        <dbReference type="ChEBI" id="CHEBI:33019"/>
        <dbReference type="ChEBI" id="CHEBI:37575"/>
        <dbReference type="ChEBI" id="CHEBI:57841"/>
        <dbReference type="ChEBI" id="CHEBI:58296"/>
        <dbReference type="EC" id="2.5.1.3"/>
    </reaction>
</comment>
<evidence type="ECO:0000256" key="5">
    <source>
        <dbReference type="ARBA" id="ARBA00022741"/>
    </source>
</evidence>
<dbReference type="RefSeq" id="WP_072906137.1">
    <property type="nucleotide sequence ID" value="NZ_FQZT01000002.1"/>
</dbReference>
<dbReference type="HAMAP" id="MF_00097">
    <property type="entry name" value="TMP_synthase"/>
    <property type="match status" value="1"/>
</dbReference>
<gene>
    <name evidence="14" type="primary">thiE</name>
    <name evidence="17" type="ORF">SAMN02745165_00985</name>
</gene>
<dbReference type="EMBL" id="FQZT01000002">
    <property type="protein sequence ID" value="SHI81872.1"/>
    <property type="molecule type" value="Genomic_DNA"/>
</dbReference>
<feature type="binding site" evidence="14">
    <location>
        <position position="160"/>
    </location>
    <ligand>
        <name>2-[(2R,5Z)-2-carboxy-4-methylthiazol-5(2H)-ylidene]ethyl phosphate</name>
        <dbReference type="ChEBI" id="CHEBI:62899"/>
    </ligand>
</feature>
<dbReference type="SUPFAM" id="SSF53613">
    <property type="entry name" value="Ribokinase-like"/>
    <property type="match status" value="1"/>
</dbReference>
<dbReference type="CDD" id="cd00564">
    <property type="entry name" value="TMP_TenI"/>
    <property type="match status" value="1"/>
</dbReference>
<dbReference type="InterPro" id="IPR013749">
    <property type="entry name" value="PM/HMP-P_kinase-1"/>
</dbReference>
<evidence type="ECO:0000256" key="6">
    <source>
        <dbReference type="ARBA" id="ARBA00022777"/>
    </source>
</evidence>
<dbReference type="GO" id="GO:0009229">
    <property type="term" value="P:thiamine diphosphate biosynthetic process"/>
    <property type="evidence" value="ECO:0007669"/>
    <property type="project" value="UniProtKB-UniRule"/>
</dbReference>
<evidence type="ECO:0000256" key="1">
    <source>
        <dbReference type="ARBA" id="ARBA00003814"/>
    </source>
</evidence>
<dbReference type="InterPro" id="IPR013785">
    <property type="entry name" value="Aldolase_TIM"/>
</dbReference>
<feature type="binding site" evidence="14">
    <location>
        <position position="85"/>
    </location>
    <ligand>
        <name>Mg(2+)</name>
        <dbReference type="ChEBI" id="CHEBI:18420"/>
    </ligand>
</feature>
<evidence type="ECO:0000259" key="16">
    <source>
        <dbReference type="Pfam" id="PF08543"/>
    </source>
</evidence>
<keyword evidence="10" id="KW-0511">Multifunctional enzyme</keyword>
<dbReference type="GO" id="GO:0004789">
    <property type="term" value="F:thiamine-phosphate diphosphorylase activity"/>
    <property type="evidence" value="ECO:0007669"/>
    <property type="project" value="UniProtKB-UniRule"/>
</dbReference>
<evidence type="ECO:0000256" key="12">
    <source>
        <dbReference type="ARBA" id="ARBA00047851"/>
    </source>
</evidence>
<dbReference type="PANTHER" id="PTHR20858:SF17">
    <property type="entry name" value="HYDROXYMETHYLPYRIMIDINE_PHOSPHOMETHYLPYRIMIDINE KINASE THI20-RELATED"/>
    <property type="match status" value="1"/>
</dbReference>
<proteinExistence type="inferred from homology"/>
<dbReference type="UniPathway" id="UPA00060">
    <property type="reaction ID" value="UER00138"/>
</dbReference>
<feature type="binding site" evidence="14">
    <location>
        <position position="133"/>
    </location>
    <ligand>
        <name>4-amino-2-methyl-5-(diphosphooxymethyl)pyrimidine</name>
        <dbReference type="ChEBI" id="CHEBI:57841"/>
    </ligand>
</feature>
<keyword evidence="3 14" id="KW-0808">Transferase</keyword>
<evidence type="ECO:0000313" key="18">
    <source>
        <dbReference type="Proteomes" id="UP000184171"/>
    </source>
</evidence>
<feature type="binding site" evidence="14">
    <location>
        <begin position="130"/>
        <end position="132"/>
    </location>
    <ligand>
        <name>2-[(2R,5Z)-2-carboxy-4-methylthiazol-5(2H)-ylidene]ethyl phosphate</name>
        <dbReference type="ChEBI" id="CHEBI:62899"/>
    </ligand>
</feature>
<accession>A0A1M6E8T3</accession>
<comment type="catalytic activity">
    <reaction evidence="12 14">
        <text>2-(2-carboxy-4-methylthiazol-5-yl)ethyl phosphate + 4-amino-2-methyl-5-(diphosphooxymethyl)pyrimidine + 2 H(+) = thiamine phosphate + CO2 + diphosphate</text>
        <dbReference type="Rhea" id="RHEA:47848"/>
        <dbReference type="ChEBI" id="CHEBI:15378"/>
        <dbReference type="ChEBI" id="CHEBI:16526"/>
        <dbReference type="ChEBI" id="CHEBI:33019"/>
        <dbReference type="ChEBI" id="CHEBI:37575"/>
        <dbReference type="ChEBI" id="CHEBI:57841"/>
        <dbReference type="ChEBI" id="CHEBI:62890"/>
        <dbReference type="EC" id="2.5.1.3"/>
    </reaction>
</comment>
<sequence>MLSGLYLITDENRDGRLAQKVEAALKGGAAIVQYRAKEVRPDDRHKMAQKLRDLCTEYGAKLIINDLPELARDINADGVHLGQDDMPAVQARQILGGGKIIGISTHSVEEALKAEAQGADYIAIGSIFPTGTKDDTTLVGLDMLRNVRKAVRVPLVAIGGITPEGAFEALEAGADSVAVISGVMADSDPARAAKEYSLLFNRGKDNPNGRVMTIAGSDSGGGAGIQADIKTITLLGSYASSALTALTAQNTLGVAETYQVHTDFVIKQIETILDDIGTDTVKTGMLSWGGIVTRIAKVISDRSLLAVVDPVMVAKGGESLLDKEANESLISRLLPEAYLLTPNLPEVTAMTGIEPSNIDEMIEAGQNLQALGARNILIKGGHLDGDATDILLLGENEYRLTGKRFDTINTHGTGCTLSSAIATFLAQGYPLRFAVERAKRFVSLAIESSVQLGKGHGPVNHFQAAMQLLHEQASVD</sequence>
<feature type="binding site" evidence="14">
    <location>
        <begin position="33"/>
        <end position="37"/>
    </location>
    <ligand>
        <name>4-amino-2-methyl-5-(diphosphooxymethyl)pyrimidine</name>
        <dbReference type="ChEBI" id="CHEBI:57841"/>
    </ligand>
</feature>
<dbReference type="InterPro" id="IPR034291">
    <property type="entry name" value="TMP_synthase"/>
</dbReference>
<dbReference type="FunFam" id="3.40.1190.20:FF:000003">
    <property type="entry name" value="Phosphomethylpyrimidine kinase ThiD"/>
    <property type="match status" value="1"/>
</dbReference>
<evidence type="ECO:0000256" key="4">
    <source>
        <dbReference type="ARBA" id="ARBA00022723"/>
    </source>
</evidence>
<dbReference type="InterPro" id="IPR036206">
    <property type="entry name" value="ThiamineP_synth_sf"/>
</dbReference>
<evidence type="ECO:0000256" key="7">
    <source>
        <dbReference type="ARBA" id="ARBA00022840"/>
    </source>
</evidence>
<dbReference type="Pfam" id="PF02581">
    <property type="entry name" value="TMP-TENI"/>
    <property type="match status" value="1"/>
</dbReference>
<dbReference type="InterPro" id="IPR004399">
    <property type="entry name" value="HMP/HMP-P_kinase_dom"/>
</dbReference>
<dbReference type="GO" id="GO:0008902">
    <property type="term" value="F:hydroxymethylpyrimidine kinase activity"/>
    <property type="evidence" value="ECO:0007669"/>
    <property type="project" value="TreeGrafter"/>
</dbReference>
<reference evidence="17 18" key="1">
    <citation type="submission" date="2016-11" db="EMBL/GenBank/DDBJ databases">
        <authorList>
            <person name="Jaros S."/>
            <person name="Januszkiewicz K."/>
            <person name="Wedrychowicz H."/>
        </authorList>
    </citation>
    <scope>NUCLEOTIDE SEQUENCE [LARGE SCALE GENOMIC DNA]</scope>
    <source>
        <strain evidence="17 18">DSM 5091</strain>
    </source>
</reference>
<dbReference type="AlphaFoldDB" id="A0A1M6E8T3"/>
<evidence type="ECO:0000256" key="8">
    <source>
        <dbReference type="ARBA" id="ARBA00022842"/>
    </source>
</evidence>
<dbReference type="GO" id="GO:0008972">
    <property type="term" value="F:phosphomethylpyrimidine kinase activity"/>
    <property type="evidence" value="ECO:0007669"/>
    <property type="project" value="InterPro"/>
</dbReference>
<evidence type="ECO:0000256" key="14">
    <source>
        <dbReference type="HAMAP-Rule" id="MF_00097"/>
    </source>
</evidence>
<dbReference type="GO" id="GO:0005829">
    <property type="term" value="C:cytosol"/>
    <property type="evidence" value="ECO:0007669"/>
    <property type="project" value="TreeGrafter"/>
</dbReference>
<dbReference type="SUPFAM" id="SSF51391">
    <property type="entry name" value="Thiamin phosphate synthase"/>
    <property type="match status" value="1"/>
</dbReference>
<evidence type="ECO:0000256" key="13">
    <source>
        <dbReference type="ARBA" id="ARBA00047883"/>
    </source>
</evidence>
<dbReference type="EC" id="2.5.1.3" evidence="14"/>
<dbReference type="InterPro" id="IPR029056">
    <property type="entry name" value="Ribokinase-like"/>
</dbReference>
<dbReference type="CDD" id="cd01169">
    <property type="entry name" value="HMPP_kinase"/>
    <property type="match status" value="1"/>
</dbReference>
<dbReference type="OrthoDB" id="9810880at2"/>
<dbReference type="Gene3D" id="3.40.1190.20">
    <property type="match status" value="1"/>
</dbReference>